<organism evidence="1 2">
    <name type="scientific">Candidatus Pullilachnospira stercoravium</name>
    <dbReference type="NCBI Taxonomy" id="2840913"/>
    <lineage>
        <taxon>Bacteria</taxon>
        <taxon>Bacillati</taxon>
        <taxon>Bacillota</taxon>
        <taxon>Clostridia</taxon>
        <taxon>Lachnospirales</taxon>
        <taxon>Lachnospiraceae</taxon>
        <taxon>Lachnospiraceae incertae sedis</taxon>
        <taxon>Candidatus Pullilachnospira</taxon>
    </lineage>
</organism>
<gene>
    <name evidence="1" type="ORF">IAA63_12400</name>
</gene>
<accession>A0A9D1NW28</accession>
<reference evidence="1" key="1">
    <citation type="submission" date="2020-10" db="EMBL/GenBank/DDBJ databases">
        <authorList>
            <person name="Gilroy R."/>
        </authorList>
    </citation>
    <scope>NUCLEOTIDE SEQUENCE</scope>
    <source>
        <strain evidence="1">ChiBcec2-4451</strain>
    </source>
</reference>
<sequence length="53" mass="6298">MSIGETDFYDVKSEKRGIKTAVGMSLEMTGFILYNKNRMKRKKLKIERQVWIK</sequence>
<dbReference type="Proteomes" id="UP000886723">
    <property type="component" value="Unassembled WGS sequence"/>
</dbReference>
<evidence type="ECO:0000313" key="1">
    <source>
        <dbReference type="EMBL" id="HIV13920.1"/>
    </source>
</evidence>
<evidence type="ECO:0000313" key="2">
    <source>
        <dbReference type="Proteomes" id="UP000886723"/>
    </source>
</evidence>
<reference evidence="1" key="2">
    <citation type="journal article" date="2021" name="PeerJ">
        <title>Extensive microbial diversity within the chicken gut microbiome revealed by metagenomics and culture.</title>
        <authorList>
            <person name="Gilroy R."/>
            <person name="Ravi A."/>
            <person name="Getino M."/>
            <person name="Pursley I."/>
            <person name="Horton D.L."/>
            <person name="Alikhan N.F."/>
            <person name="Baker D."/>
            <person name="Gharbi K."/>
            <person name="Hall N."/>
            <person name="Watson M."/>
            <person name="Adriaenssens E.M."/>
            <person name="Foster-Nyarko E."/>
            <person name="Jarju S."/>
            <person name="Secka A."/>
            <person name="Antonio M."/>
            <person name="Oren A."/>
            <person name="Chaudhuri R.R."/>
            <person name="La Ragione R."/>
            <person name="Hildebrand F."/>
            <person name="Pallen M.J."/>
        </authorList>
    </citation>
    <scope>NUCLEOTIDE SEQUENCE</scope>
    <source>
        <strain evidence="1">ChiBcec2-4451</strain>
    </source>
</reference>
<comment type="caution">
    <text evidence="1">The sequence shown here is derived from an EMBL/GenBank/DDBJ whole genome shotgun (WGS) entry which is preliminary data.</text>
</comment>
<dbReference type="EMBL" id="DVON01000265">
    <property type="protein sequence ID" value="HIV13920.1"/>
    <property type="molecule type" value="Genomic_DNA"/>
</dbReference>
<dbReference type="AlphaFoldDB" id="A0A9D1NW28"/>
<proteinExistence type="predicted"/>
<protein>
    <submittedName>
        <fullName evidence="1">Uncharacterized protein</fullName>
    </submittedName>
</protein>
<name>A0A9D1NW28_9FIRM</name>